<gene>
    <name evidence="6" type="ORF">AW736_16810</name>
</gene>
<dbReference type="Gene3D" id="2.40.30.170">
    <property type="match status" value="1"/>
</dbReference>
<dbReference type="PANTHER" id="PTHR30469">
    <property type="entry name" value="MULTIDRUG RESISTANCE PROTEIN MDTA"/>
    <property type="match status" value="1"/>
</dbReference>
<dbReference type="Proteomes" id="UP000078486">
    <property type="component" value="Unassembled WGS sequence"/>
</dbReference>
<proteinExistence type="inferred from homology"/>
<dbReference type="AlphaFoldDB" id="A0A178IH35"/>
<dbReference type="Pfam" id="PF25917">
    <property type="entry name" value="BSH_RND"/>
    <property type="match status" value="1"/>
</dbReference>
<feature type="domain" description="YknX-like C-terminal permuted SH3-like" evidence="5">
    <location>
        <begin position="314"/>
        <end position="366"/>
    </location>
</feature>
<evidence type="ECO:0000259" key="3">
    <source>
        <dbReference type="Pfam" id="PF25917"/>
    </source>
</evidence>
<dbReference type="EMBL" id="LRRQ01000127">
    <property type="protein sequence ID" value="OAM88495.1"/>
    <property type="molecule type" value="Genomic_DNA"/>
</dbReference>
<evidence type="ECO:0000313" key="6">
    <source>
        <dbReference type="EMBL" id="OAM88495.1"/>
    </source>
</evidence>
<dbReference type="GO" id="GO:0015562">
    <property type="term" value="F:efflux transmembrane transporter activity"/>
    <property type="evidence" value="ECO:0007669"/>
    <property type="project" value="TreeGrafter"/>
</dbReference>
<evidence type="ECO:0000259" key="4">
    <source>
        <dbReference type="Pfam" id="PF25954"/>
    </source>
</evidence>
<reference evidence="6 7" key="1">
    <citation type="submission" date="2016-01" db="EMBL/GenBank/DDBJ databases">
        <title>High potential of lignocellulose degradation of a new Verrucomicrobia species.</title>
        <authorList>
            <person name="Wang Y."/>
            <person name="Shi Y."/>
            <person name="Qiu Z."/>
            <person name="Liu S."/>
            <person name="Yang H."/>
        </authorList>
    </citation>
    <scope>NUCLEOTIDE SEQUENCE [LARGE SCALE GENOMIC DNA]</scope>
    <source>
        <strain evidence="6 7">TSB47</strain>
    </source>
</reference>
<dbReference type="STRING" id="1184151.AW736_16810"/>
<dbReference type="SUPFAM" id="SSF111369">
    <property type="entry name" value="HlyD-like secretion proteins"/>
    <property type="match status" value="1"/>
</dbReference>
<dbReference type="InterPro" id="IPR058625">
    <property type="entry name" value="MdtA-like_BSH"/>
</dbReference>
<feature type="domain" description="Multidrug resistance protein MdtA-like barrel-sandwich hybrid" evidence="3">
    <location>
        <begin position="58"/>
        <end position="217"/>
    </location>
</feature>
<keyword evidence="2" id="KW-0175">Coiled coil</keyword>
<comment type="similarity">
    <text evidence="1">Belongs to the membrane fusion protein (MFP) (TC 8.A.1) family.</text>
</comment>
<keyword evidence="7" id="KW-1185">Reference proteome</keyword>
<feature type="coiled-coil region" evidence="2">
    <location>
        <begin position="144"/>
        <end position="171"/>
    </location>
</feature>
<dbReference type="InterPro" id="IPR058637">
    <property type="entry name" value="YknX-like_C"/>
</dbReference>
<comment type="caution">
    <text evidence="6">The sequence shown here is derived from an EMBL/GenBank/DDBJ whole genome shotgun (WGS) entry which is preliminary data.</text>
</comment>
<evidence type="ECO:0000256" key="2">
    <source>
        <dbReference type="SAM" id="Coils"/>
    </source>
</evidence>
<organism evidence="6 7">
    <name type="scientific">Termitidicoccus mucosus</name>
    <dbReference type="NCBI Taxonomy" id="1184151"/>
    <lineage>
        <taxon>Bacteria</taxon>
        <taxon>Pseudomonadati</taxon>
        <taxon>Verrucomicrobiota</taxon>
        <taxon>Opitutia</taxon>
        <taxon>Opitutales</taxon>
        <taxon>Opitutaceae</taxon>
        <taxon>Termitidicoccus</taxon>
    </lineage>
</organism>
<sequence>MKSKTLLIALAVLLLAGAAGWGIYYQTLPVAVMDAARRGAAVRIVPANILVSESFNMDIKSEAGGRIVASHVQLGREVKAGEVLYQIDTRDLELEIERIESEYKALKARIAIGSATRFEVATAEENVRNNTRLVEQGRVAPIDLERSKRVVEQLKDRLANEEISNQQALESYENTLKLKRRMLEKMSVTVANDGTIAEIFTRTGDLIGGGQVLARVISKERLVQAQISEENFAGVRPGLPVNVQLLGYGGQLFKAGVERVLPNADEKTKRYIAYLKVDMADELLVPGLTGEASITVDRHENALLADRRGVLGNSVFTVRDGRAWLKPVSTGFAGLDYIEILDGLAEGDAIIIDSPSGFRDGQRVRVAKAPERR</sequence>
<protein>
    <submittedName>
        <fullName evidence="6">Uncharacterized protein</fullName>
    </submittedName>
</protein>
<dbReference type="InterPro" id="IPR006143">
    <property type="entry name" value="RND_pump_MFP"/>
</dbReference>
<dbReference type="InterPro" id="IPR058792">
    <property type="entry name" value="Beta-barrel_RND_2"/>
</dbReference>
<dbReference type="Pfam" id="PF25989">
    <property type="entry name" value="YknX_C"/>
    <property type="match status" value="1"/>
</dbReference>
<evidence type="ECO:0000256" key="1">
    <source>
        <dbReference type="ARBA" id="ARBA00009477"/>
    </source>
</evidence>
<dbReference type="RefSeq" id="WP_068771445.1">
    <property type="nucleotide sequence ID" value="NZ_CP109796.1"/>
</dbReference>
<evidence type="ECO:0000313" key="7">
    <source>
        <dbReference type="Proteomes" id="UP000078486"/>
    </source>
</evidence>
<dbReference type="NCBIfam" id="TIGR01730">
    <property type="entry name" value="RND_mfp"/>
    <property type="match status" value="1"/>
</dbReference>
<dbReference type="GO" id="GO:1990281">
    <property type="term" value="C:efflux pump complex"/>
    <property type="evidence" value="ECO:0007669"/>
    <property type="project" value="TreeGrafter"/>
</dbReference>
<accession>A0A178IH35</accession>
<name>A0A178IH35_9BACT</name>
<feature type="domain" description="CusB-like beta-barrel" evidence="4">
    <location>
        <begin position="223"/>
        <end position="295"/>
    </location>
</feature>
<evidence type="ECO:0000259" key="5">
    <source>
        <dbReference type="Pfam" id="PF25989"/>
    </source>
</evidence>
<dbReference type="Gene3D" id="2.40.420.20">
    <property type="match status" value="1"/>
</dbReference>
<dbReference type="OrthoDB" id="194002at2"/>
<dbReference type="Pfam" id="PF25954">
    <property type="entry name" value="Beta-barrel_RND_2"/>
    <property type="match status" value="1"/>
</dbReference>
<dbReference type="Gene3D" id="2.40.50.100">
    <property type="match status" value="1"/>
</dbReference>